<evidence type="ECO:0000256" key="5">
    <source>
        <dbReference type="ARBA" id="ARBA00022989"/>
    </source>
</evidence>
<keyword evidence="9" id="KW-0325">Glycoprotein</keyword>
<dbReference type="Pfam" id="PF01094">
    <property type="entry name" value="ANF_receptor"/>
    <property type="match status" value="1"/>
</dbReference>
<dbReference type="InterPro" id="IPR000068">
    <property type="entry name" value="GPCR_3_Ca_sens_rcpt-rel"/>
</dbReference>
<dbReference type="OrthoDB" id="5984008at2759"/>
<evidence type="ECO:0000256" key="10">
    <source>
        <dbReference type="ARBA" id="ARBA00023224"/>
    </source>
</evidence>
<feature type="transmembrane region" description="Helical" evidence="11">
    <location>
        <begin position="505"/>
        <end position="528"/>
    </location>
</feature>
<feature type="transmembrane region" description="Helical" evidence="11">
    <location>
        <begin position="469"/>
        <end position="493"/>
    </location>
</feature>
<dbReference type="Proteomes" id="UP000694569">
    <property type="component" value="Unplaced"/>
</dbReference>
<evidence type="ECO:0000256" key="11">
    <source>
        <dbReference type="SAM" id="Phobius"/>
    </source>
</evidence>
<keyword evidence="14" id="KW-1185">Reference proteome</keyword>
<dbReference type="GO" id="GO:0004930">
    <property type="term" value="F:G protein-coupled receptor activity"/>
    <property type="evidence" value="ECO:0007669"/>
    <property type="project" value="UniProtKB-KW"/>
</dbReference>
<dbReference type="Ensembl" id="ENSLLET00000015958.1">
    <property type="protein sequence ID" value="ENSLLEP00000015371.1"/>
    <property type="gene ID" value="ENSLLEG00000009778.1"/>
</dbReference>
<protein>
    <recommendedName>
        <fullName evidence="12">G-protein coupled receptors family 3 profile domain-containing protein</fullName>
    </recommendedName>
</protein>
<keyword evidence="6" id="KW-0297">G-protein coupled receptor</keyword>
<evidence type="ECO:0000256" key="8">
    <source>
        <dbReference type="ARBA" id="ARBA00023170"/>
    </source>
</evidence>
<evidence type="ECO:0000256" key="2">
    <source>
        <dbReference type="ARBA" id="ARBA00022475"/>
    </source>
</evidence>
<comment type="subcellular location">
    <subcellularLocation>
        <location evidence="1">Cell membrane</location>
        <topology evidence="1">Multi-pass membrane protein</topology>
    </subcellularLocation>
</comment>
<evidence type="ECO:0000313" key="14">
    <source>
        <dbReference type="Proteomes" id="UP000694569"/>
    </source>
</evidence>
<keyword evidence="2" id="KW-1003">Cell membrane</keyword>
<dbReference type="PRINTS" id="PR00248">
    <property type="entry name" value="GPCRMGR"/>
</dbReference>
<dbReference type="InterPro" id="IPR001828">
    <property type="entry name" value="ANF_lig-bd_rcpt"/>
</dbReference>
<feature type="transmembrane region" description="Helical" evidence="11">
    <location>
        <begin position="629"/>
        <end position="651"/>
    </location>
</feature>
<evidence type="ECO:0000256" key="1">
    <source>
        <dbReference type="ARBA" id="ARBA00004651"/>
    </source>
</evidence>
<name>A0A8C5MQ02_9ANUR</name>
<dbReference type="SUPFAM" id="SSF53822">
    <property type="entry name" value="Periplasmic binding protein-like I"/>
    <property type="match status" value="1"/>
</dbReference>
<dbReference type="InterPro" id="IPR028082">
    <property type="entry name" value="Peripla_BP_I"/>
</dbReference>
<evidence type="ECO:0000256" key="9">
    <source>
        <dbReference type="ARBA" id="ARBA00023180"/>
    </source>
</evidence>
<feature type="domain" description="G-protein coupled receptors family 3 profile" evidence="12">
    <location>
        <begin position="469"/>
        <end position="733"/>
    </location>
</feature>
<evidence type="ECO:0000259" key="12">
    <source>
        <dbReference type="PROSITE" id="PS50259"/>
    </source>
</evidence>
<dbReference type="InterPro" id="IPR017979">
    <property type="entry name" value="GPCR_3_CS"/>
</dbReference>
<dbReference type="CDD" id="cd15283">
    <property type="entry name" value="7tmC_V2R_pheromone"/>
    <property type="match status" value="1"/>
</dbReference>
<dbReference type="InterPro" id="IPR000337">
    <property type="entry name" value="GPCR_3"/>
</dbReference>
<keyword evidence="4" id="KW-0732">Signal</keyword>
<feature type="transmembrane region" description="Helical" evidence="11">
    <location>
        <begin position="663"/>
        <end position="683"/>
    </location>
</feature>
<feature type="transmembrane region" description="Helical" evidence="11">
    <location>
        <begin position="695"/>
        <end position="719"/>
    </location>
</feature>
<keyword evidence="3 11" id="KW-0812">Transmembrane</keyword>
<dbReference type="PRINTS" id="PR00592">
    <property type="entry name" value="CASENSINGR"/>
</dbReference>
<evidence type="ECO:0000256" key="6">
    <source>
        <dbReference type="ARBA" id="ARBA00023040"/>
    </source>
</evidence>
<evidence type="ECO:0000256" key="3">
    <source>
        <dbReference type="ARBA" id="ARBA00022692"/>
    </source>
</evidence>
<proteinExistence type="predicted"/>
<evidence type="ECO:0000256" key="7">
    <source>
        <dbReference type="ARBA" id="ARBA00023136"/>
    </source>
</evidence>
<accession>A0A8C5MQ02</accession>
<feature type="transmembrane region" description="Helical" evidence="11">
    <location>
        <begin position="540"/>
        <end position="563"/>
    </location>
</feature>
<sequence>WWCIEPKMLELCRCPNISGPDCTYPSETIEISPWHLGVWDIIILVTDKIIHAGHQDAAQHPNKTEPYVNSLYFTHRFRYKKFLQFHVTKFAVDEINRNPSVLPNVTLGFQVFDSCVGIHQELDGTLKMLTGLRTGNLITFFYLQISYFSTSSLLSDKIQFPSFFRTVPSDAFQSKGLAQLMLHFGWTWVGIVAVDDDYGRQGVPAIKQELIKGGACVAFTEYIMSNNLKHISYVTKIIKQSTAKAIISFTQDVDNVSLLDEMLRQNVMGRIFVGGEAWSTSSALAVAKYSSLLSGTIGFSFHSTLITGFSEFLKTIHPLNTKVDPWTKTFWELAFGCKFVDQMNPLDIRDNSTLCTGNENMASVMNGYYDVSRTSSAYNIYNAVSIVAKSLHDMQTCQKDQGPFNNGSCADFTDFKPWQVRISAWQRQYISNGTDSLDCIKCPWDTWPNSKKDRCHPKQREFLSFEEPLGAALSATSVFSSSIPLSIFGLFICYKKTPIVRANNFSLSCLLLISMSLCFLSSLAFVGYPQPEKCLLRQVAFGTVFTLCVSCILAKTFVVVFAFMATKPGSNFKKWARPQISYMIVALASFLQLVLCISWISLAPPFPEDNIQTKPGIIIVECNEGSPKAFWIMLGYLGLLATISFIVAFLARRLPDSFNEAKFITFSMLAFLSVWVSYIPASLSSSGKYTVAMEVFAILSSSWALVLCMFAPKCFIILFRPDMNSRKHLMGKT</sequence>
<dbReference type="AlphaFoldDB" id="A0A8C5MQ02"/>
<keyword evidence="10" id="KW-0807">Transducer</keyword>
<feature type="transmembrane region" description="Helical" evidence="11">
    <location>
        <begin position="584"/>
        <end position="602"/>
    </location>
</feature>
<dbReference type="GeneTree" id="ENSGT00950000182788"/>
<dbReference type="InterPro" id="IPR017978">
    <property type="entry name" value="GPCR_3_C"/>
</dbReference>
<dbReference type="PANTHER" id="PTHR24061:SF599">
    <property type="entry name" value="G-PROTEIN COUPLED RECEPTORS FAMILY 3 PROFILE DOMAIN-CONTAINING PROTEIN"/>
    <property type="match status" value="1"/>
</dbReference>
<dbReference type="Pfam" id="PF00003">
    <property type="entry name" value="7tm_3"/>
    <property type="match status" value="1"/>
</dbReference>
<evidence type="ECO:0000313" key="13">
    <source>
        <dbReference type="Ensembl" id="ENSLLEP00000015371.1"/>
    </source>
</evidence>
<reference evidence="13" key="2">
    <citation type="submission" date="2025-09" db="UniProtKB">
        <authorList>
            <consortium name="Ensembl"/>
        </authorList>
    </citation>
    <scope>IDENTIFICATION</scope>
</reference>
<reference evidence="13" key="1">
    <citation type="submission" date="2025-08" db="UniProtKB">
        <authorList>
            <consortium name="Ensembl"/>
        </authorList>
    </citation>
    <scope>IDENTIFICATION</scope>
</reference>
<dbReference type="GO" id="GO:0005886">
    <property type="term" value="C:plasma membrane"/>
    <property type="evidence" value="ECO:0007669"/>
    <property type="project" value="UniProtKB-SubCell"/>
</dbReference>
<dbReference type="PROSITE" id="PS50259">
    <property type="entry name" value="G_PROTEIN_RECEP_F3_4"/>
    <property type="match status" value="1"/>
</dbReference>
<dbReference type="FunFam" id="3.40.50.2300:FF:000016">
    <property type="entry name" value="Taste 1 receptor member 2"/>
    <property type="match status" value="1"/>
</dbReference>
<dbReference type="PROSITE" id="PS00981">
    <property type="entry name" value="G_PROTEIN_RECEP_F3_3"/>
    <property type="match status" value="1"/>
</dbReference>
<dbReference type="Gene3D" id="3.40.50.2300">
    <property type="match status" value="3"/>
</dbReference>
<organism evidence="13 14">
    <name type="scientific">Leptobrachium leishanense</name>
    <name type="common">Leishan spiny toad</name>
    <dbReference type="NCBI Taxonomy" id="445787"/>
    <lineage>
        <taxon>Eukaryota</taxon>
        <taxon>Metazoa</taxon>
        <taxon>Chordata</taxon>
        <taxon>Craniata</taxon>
        <taxon>Vertebrata</taxon>
        <taxon>Euteleostomi</taxon>
        <taxon>Amphibia</taxon>
        <taxon>Batrachia</taxon>
        <taxon>Anura</taxon>
        <taxon>Pelobatoidea</taxon>
        <taxon>Megophryidae</taxon>
        <taxon>Leptobrachium</taxon>
    </lineage>
</organism>
<dbReference type="PANTHER" id="PTHR24061">
    <property type="entry name" value="CALCIUM-SENSING RECEPTOR-RELATED"/>
    <property type="match status" value="1"/>
</dbReference>
<keyword evidence="7 11" id="KW-0472">Membrane</keyword>
<evidence type="ECO:0000256" key="4">
    <source>
        <dbReference type="ARBA" id="ARBA00022729"/>
    </source>
</evidence>
<keyword evidence="5 11" id="KW-1133">Transmembrane helix</keyword>
<keyword evidence="8" id="KW-0675">Receptor</keyword>